<evidence type="ECO:0000313" key="2">
    <source>
        <dbReference type="Proteomes" id="UP000235220"/>
    </source>
</evidence>
<dbReference type="GO" id="GO:0008270">
    <property type="term" value="F:zinc ion binding"/>
    <property type="evidence" value="ECO:0007669"/>
    <property type="project" value="UniProtKB-UniRule"/>
</dbReference>
<gene>
    <name evidence="3" type="primary">LOC108982190</name>
</gene>
<dbReference type="GO" id="GO:0006355">
    <property type="term" value="P:regulation of DNA-templated transcription"/>
    <property type="evidence" value="ECO:0007669"/>
    <property type="project" value="UniProtKB-UniRule"/>
</dbReference>
<keyword evidence="1" id="KW-0863">Zinc-finger</keyword>
<dbReference type="PANTHER" id="PTHR31669:SF283">
    <property type="entry name" value="PROTEIN FAR1-RELATED SEQUENCE"/>
    <property type="match status" value="1"/>
</dbReference>
<dbReference type="Gramene" id="Jr08_09530_p1">
    <property type="protein sequence ID" value="cds.Jr08_09530_p1"/>
    <property type="gene ID" value="Jr08_09530"/>
</dbReference>
<dbReference type="STRING" id="51240.A0A2I4DDY1"/>
<dbReference type="KEGG" id="jre:108982190"/>
<dbReference type="RefSeq" id="XP_018809038.1">
    <property type="nucleotide sequence ID" value="XM_018953493.1"/>
</dbReference>
<protein>
    <recommendedName>
        <fullName evidence="1">Protein FAR1-RELATED SEQUENCE</fullName>
    </recommendedName>
</protein>
<dbReference type="PANTHER" id="PTHR31669">
    <property type="entry name" value="PROTEIN FAR1-RELATED SEQUENCE 10-RELATED"/>
    <property type="match status" value="1"/>
</dbReference>
<keyword evidence="1" id="KW-0479">Metal-binding</keyword>
<comment type="function">
    <text evidence="1">Putative transcription activator involved in regulating light control of development.</text>
</comment>
<keyword evidence="1" id="KW-0862">Zinc</keyword>
<name>A0A2I4DDY1_JUGRE</name>
<dbReference type="GO" id="GO:0005634">
    <property type="term" value="C:nucleus"/>
    <property type="evidence" value="ECO:0007669"/>
    <property type="project" value="UniProtKB-SubCell"/>
</dbReference>
<keyword evidence="1" id="KW-0539">Nucleus</keyword>
<sequence>MNKSFHAFVTEAGGFDDILFGEKDYRNYIDKARHLCPGKGGAQALFEYFRRIQYKNDGFFNLMEFDEDDRLKSVFWADACSRGAYKYFVDVVTFDITYLTNKYGMPFAPFILLVTRIAKVPEKFGSHGQYKCGLKNKLLSCVYDSLTIEEFENSWKSLKDTFSLYENAWLQSLYAEREFWVPIYLKNSFWVGMSTTQCSESMNAFFDGYVHARTNFKEFVDQFNNALKTKIKNKNQVDFNSVNFTIHCISHLAIEKKFQDVYTNAKFKEVQQDIMGMIYCHCRFEKMDEVIATYVVDDQVKAEDFIKEVT</sequence>
<proteinExistence type="inferred from homology"/>
<dbReference type="GeneID" id="108982190"/>
<accession>A0A2I4DDY1</accession>
<comment type="similarity">
    <text evidence="1">Belongs to the FHY3/FAR1 family.</text>
</comment>
<dbReference type="AlphaFoldDB" id="A0A2I4DDY1"/>
<evidence type="ECO:0000313" key="3">
    <source>
        <dbReference type="RefSeq" id="XP_018809038.1"/>
    </source>
</evidence>
<dbReference type="InterPro" id="IPR031052">
    <property type="entry name" value="FHY3/FAR1"/>
</dbReference>
<comment type="subcellular location">
    <subcellularLocation>
        <location evidence="1">Nucleus</location>
    </subcellularLocation>
</comment>
<keyword evidence="2" id="KW-1185">Reference proteome</keyword>
<evidence type="ECO:0000256" key="1">
    <source>
        <dbReference type="RuleBase" id="RU367018"/>
    </source>
</evidence>
<dbReference type="OrthoDB" id="1928232at2759"/>
<reference evidence="3" key="1">
    <citation type="submission" date="2025-08" db="UniProtKB">
        <authorList>
            <consortium name="RefSeq"/>
        </authorList>
    </citation>
    <scope>IDENTIFICATION</scope>
    <source>
        <tissue evidence="3">Leaves</tissue>
    </source>
</reference>
<organism evidence="2 3">
    <name type="scientific">Juglans regia</name>
    <name type="common">English walnut</name>
    <dbReference type="NCBI Taxonomy" id="51240"/>
    <lineage>
        <taxon>Eukaryota</taxon>
        <taxon>Viridiplantae</taxon>
        <taxon>Streptophyta</taxon>
        <taxon>Embryophyta</taxon>
        <taxon>Tracheophyta</taxon>
        <taxon>Spermatophyta</taxon>
        <taxon>Magnoliopsida</taxon>
        <taxon>eudicotyledons</taxon>
        <taxon>Gunneridae</taxon>
        <taxon>Pentapetalae</taxon>
        <taxon>rosids</taxon>
        <taxon>fabids</taxon>
        <taxon>Fagales</taxon>
        <taxon>Juglandaceae</taxon>
        <taxon>Juglans</taxon>
    </lineage>
</organism>
<dbReference type="Proteomes" id="UP000235220">
    <property type="component" value="Chromosome 8"/>
</dbReference>